<dbReference type="EMBL" id="CP075868">
    <property type="protein sequence ID" value="QYT03181.1"/>
    <property type="molecule type" value="Genomic_DNA"/>
</dbReference>
<protein>
    <submittedName>
        <fullName evidence="1">Uncharacterized protein</fullName>
    </submittedName>
</protein>
<name>A0A8G0LP75_9HYPO</name>
<sequence length="139" mass="15497">MDSTLGHHLDLPPIDVSHCVKVTTVAAKPMAHASPADTGSSRSLESSRFEEMKQLQRRTRTFTETDIKDFAAFLEQRMAETIGLVLVFIEDWHKWALESLIDAFPSFPVHLQQGVNGGLSLTMLPAFNDNKKGNLLFSI</sequence>
<dbReference type="AlphaFoldDB" id="A0A8G0LP75"/>
<reference evidence="1 2" key="1">
    <citation type="journal article" date="2021" name="BMC Genomics">
        <title>Telomere-to-telomere genome assembly of asparaginase-producing Trichoderma simmonsii.</title>
        <authorList>
            <person name="Chung D."/>
            <person name="Kwon Y.M."/>
            <person name="Yang Y."/>
        </authorList>
    </citation>
    <scope>NUCLEOTIDE SEQUENCE [LARGE SCALE GENOMIC DNA]</scope>
    <source>
        <strain evidence="1 2">GH-Sj1</strain>
    </source>
</reference>
<evidence type="ECO:0000313" key="2">
    <source>
        <dbReference type="Proteomes" id="UP000826661"/>
    </source>
</evidence>
<gene>
    <name evidence="1" type="ORF">H0G86_010150</name>
</gene>
<dbReference type="Proteomes" id="UP000826661">
    <property type="component" value="Chromosome V"/>
</dbReference>
<evidence type="ECO:0000313" key="1">
    <source>
        <dbReference type="EMBL" id="QYT03181.1"/>
    </source>
</evidence>
<proteinExistence type="predicted"/>
<accession>A0A8G0LP75</accession>
<keyword evidence="2" id="KW-1185">Reference proteome</keyword>
<organism evidence="1 2">
    <name type="scientific">Trichoderma simmonsii</name>
    <dbReference type="NCBI Taxonomy" id="1491479"/>
    <lineage>
        <taxon>Eukaryota</taxon>
        <taxon>Fungi</taxon>
        <taxon>Dikarya</taxon>
        <taxon>Ascomycota</taxon>
        <taxon>Pezizomycotina</taxon>
        <taxon>Sordariomycetes</taxon>
        <taxon>Hypocreomycetidae</taxon>
        <taxon>Hypocreales</taxon>
        <taxon>Hypocreaceae</taxon>
        <taxon>Trichoderma</taxon>
    </lineage>
</organism>